<dbReference type="PANTHER" id="PTHR10579">
    <property type="entry name" value="CALCIUM-ACTIVATED CHLORIDE CHANNEL REGULATOR"/>
    <property type="match status" value="1"/>
</dbReference>
<keyword evidence="1" id="KW-0472">Membrane</keyword>
<evidence type="ECO:0000256" key="2">
    <source>
        <dbReference type="SAM" id="SignalP"/>
    </source>
</evidence>
<feature type="chain" id="PRO_5043718824" description="VWFA domain-containing protein" evidence="2">
    <location>
        <begin position="25"/>
        <end position="955"/>
    </location>
</feature>
<reference evidence="4 5" key="1">
    <citation type="submission" date="2024-05" db="EMBL/GenBank/DDBJ databases">
        <authorList>
            <person name="Wallberg A."/>
        </authorList>
    </citation>
    <scope>NUCLEOTIDE SEQUENCE [LARGE SCALE GENOMIC DNA]</scope>
</reference>
<name>A0AAV2R403_MEGNR</name>
<dbReference type="Gene3D" id="3.40.50.410">
    <property type="entry name" value="von Willebrand factor, type A domain"/>
    <property type="match status" value="1"/>
</dbReference>
<dbReference type="PROSITE" id="PS50234">
    <property type="entry name" value="VWFA"/>
    <property type="match status" value="1"/>
</dbReference>
<keyword evidence="1" id="KW-0812">Transmembrane</keyword>
<gene>
    <name evidence="4" type="ORF">MNOR_LOCUS20422</name>
</gene>
<organism evidence="4 5">
    <name type="scientific">Meganyctiphanes norvegica</name>
    <name type="common">Northern krill</name>
    <name type="synonym">Thysanopoda norvegica</name>
    <dbReference type="NCBI Taxonomy" id="48144"/>
    <lineage>
        <taxon>Eukaryota</taxon>
        <taxon>Metazoa</taxon>
        <taxon>Ecdysozoa</taxon>
        <taxon>Arthropoda</taxon>
        <taxon>Crustacea</taxon>
        <taxon>Multicrustacea</taxon>
        <taxon>Malacostraca</taxon>
        <taxon>Eumalacostraca</taxon>
        <taxon>Eucarida</taxon>
        <taxon>Euphausiacea</taxon>
        <taxon>Euphausiidae</taxon>
        <taxon>Meganyctiphanes</taxon>
    </lineage>
</organism>
<dbReference type="NCBIfam" id="NF041940">
    <property type="entry name" value="choice_anch_X"/>
    <property type="match status" value="1"/>
</dbReference>
<accession>A0AAV2R403</accession>
<dbReference type="AlphaFoldDB" id="A0AAV2R403"/>
<feature type="non-terminal residue" evidence="4">
    <location>
        <position position="955"/>
    </location>
</feature>
<protein>
    <recommendedName>
        <fullName evidence="3">VWFA domain-containing protein</fullName>
    </recommendedName>
</protein>
<keyword evidence="5" id="KW-1185">Reference proteome</keyword>
<dbReference type="Pfam" id="PF00092">
    <property type="entry name" value="VWA"/>
    <property type="match status" value="1"/>
</dbReference>
<comment type="caution">
    <text evidence="4">The sequence shown here is derived from an EMBL/GenBank/DDBJ whole genome shotgun (WGS) entry which is preliminary data.</text>
</comment>
<feature type="domain" description="VWFA" evidence="3">
    <location>
        <begin position="322"/>
        <end position="492"/>
    </location>
</feature>
<dbReference type="PANTHER" id="PTHR10579:SF177">
    <property type="entry name" value="CALCIUM-ACTIVATED CHLORIDE CHANNEL REGULATOR 4-LIKE PROTEIN"/>
    <property type="match status" value="1"/>
</dbReference>
<dbReference type="Pfam" id="PF08434">
    <property type="entry name" value="CLCA"/>
    <property type="match status" value="1"/>
</dbReference>
<dbReference type="InterPro" id="IPR013642">
    <property type="entry name" value="CLCA_N"/>
</dbReference>
<dbReference type="CDD" id="cd00198">
    <property type="entry name" value="vWFA"/>
    <property type="match status" value="1"/>
</dbReference>
<dbReference type="EMBL" id="CAXKWB010015779">
    <property type="protein sequence ID" value="CAL4114423.1"/>
    <property type="molecule type" value="Genomic_DNA"/>
</dbReference>
<dbReference type="GO" id="GO:0032991">
    <property type="term" value="C:protein-containing complex"/>
    <property type="evidence" value="ECO:0007669"/>
    <property type="project" value="UniProtKB-ARBA"/>
</dbReference>
<evidence type="ECO:0000259" key="3">
    <source>
        <dbReference type="PROSITE" id="PS50234"/>
    </source>
</evidence>
<evidence type="ECO:0000256" key="1">
    <source>
        <dbReference type="SAM" id="Phobius"/>
    </source>
</evidence>
<dbReference type="SUPFAM" id="SSF53300">
    <property type="entry name" value="vWA-like"/>
    <property type="match status" value="1"/>
</dbReference>
<dbReference type="InterPro" id="IPR051266">
    <property type="entry name" value="CLCR"/>
</dbReference>
<sequence length="955" mass="104998">MSQPIATMKFIFIVLVLSITSAYGVKLINNGYEGVLVGISPTLDESQAEDIINSIKQTITSASDILFKASRNRAYFKNVKILIPKTWTNTSIDETALNEQFEDSNIRVDKPNIIFGSQPYTLQPGSCGEPGQYIHLTPEYLTQSIQEELWGPRNKTLVHEWAKLRWGVFDEIGYPGDRRFPLFYWNLKSTADGIEKVFTVDTCSNQELNGELMDVDTRGLCGFTSEGLPDNNCRFVPDEDQTVTSSLMSYHYIKSIEEFCGTESNEEHSHNYEAPNKHNLMCNERSIWDIMWLHEDFSDEANPPTDEPMIPNIEVIRQTEAKFVMVLDYSGSMTTNQRQEKLQRTAQRWILHEVSQGSLVGIVKFNSDASLVADLREITDLDSRTQLANLIDTSSGGGTCIGEGLKEALEVLQGHNNSVIILVTDGENNDCSGINDVLDTVVNSGVRVVIVAFGENADANLESLAEQTGGKSFTVVDEDDGAMLDDAFQGSLTYQPGETLTNTKLNIYEFEYKGNNTNITESFSVDSSIGRDLQFRLDTNDESHITEAPKLIQPSGSAIASASFDSAIKMWVIDVELAEDGMWSWSVDLSGIATNYIRVSVTAMARNPEELPIHTKSWISYGTTSIDGKPNPIVVYAQVQQGNNPVVGAKVRAYVTQPDTSVDAIELDLLDNGAGADNMANDGIYSRYLMTTMTGRFSVKAQVWDDGNSYISGGFLTSKKQKHAYQHPLSSVSRVKRSAPADPFEAPNYCCGSEMPFDPETSTPTGSFTRVVAGGSLKVDVAPPGSESISPGRVIDLEVEVFDNETLMLTWTATGADLDQGIVSGYEVQLSTNRSNLMDDEFNSNNSDNIVLLSYDESTNITDLFVDAGNSVVINVTVGDGIDNDRVYYVAIQARDEYAQMSGISNRALCYRATVAPDPDTDRGLEGWETALVVIGCMAIVALLIGGLILTKTKK</sequence>
<feature type="signal peptide" evidence="2">
    <location>
        <begin position="1"/>
        <end position="24"/>
    </location>
</feature>
<dbReference type="InterPro" id="IPR036465">
    <property type="entry name" value="vWFA_dom_sf"/>
</dbReference>
<keyword evidence="2" id="KW-0732">Signal</keyword>
<proteinExistence type="predicted"/>
<keyword evidence="1" id="KW-1133">Transmembrane helix</keyword>
<dbReference type="InterPro" id="IPR002035">
    <property type="entry name" value="VWF_A"/>
</dbReference>
<feature type="transmembrane region" description="Helical" evidence="1">
    <location>
        <begin position="931"/>
        <end position="950"/>
    </location>
</feature>
<dbReference type="SMART" id="SM00327">
    <property type="entry name" value="VWA"/>
    <property type="match status" value="1"/>
</dbReference>
<evidence type="ECO:0000313" key="5">
    <source>
        <dbReference type="Proteomes" id="UP001497623"/>
    </source>
</evidence>
<dbReference type="Proteomes" id="UP001497623">
    <property type="component" value="Unassembled WGS sequence"/>
</dbReference>
<evidence type="ECO:0000313" key="4">
    <source>
        <dbReference type="EMBL" id="CAL4114423.1"/>
    </source>
</evidence>